<dbReference type="InterPro" id="IPR045404">
    <property type="entry name" value="Gp13-like"/>
</dbReference>
<comment type="caution">
    <text evidence="1">The sequence shown here is derived from an EMBL/GenBank/DDBJ whole genome shotgun (WGS) entry which is preliminary data.</text>
</comment>
<evidence type="ECO:0008006" key="3">
    <source>
        <dbReference type="Google" id="ProtNLM"/>
    </source>
</evidence>
<dbReference type="EMBL" id="WUTT01000001">
    <property type="protein sequence ID" value="NAW35004.1"/>
    <property type="molecule type" value="Genomic_DNA"/>
</dbReference>
<dbReference type="AlphaFoldDB" id="A0A7X4W616"/>
<sequence>MSTQDVMSTFKTYVFRASGEALAQNVNAFNEASRGAIQLGAAQNVGDFSHQAAFAAVKNFVRRRDPYANTSVDPTPLEMLNETSVKVATGTSPVTFSPSHYRWIQENPEEAGVMLGEELAEAILQDQLNASIIAARAAITGNADAVYDGTANKLDLQALLQGAAKFGDQASQLVAWVCHSKPLHDLYSANVANNTQLFQFGTVNIQQDGFGRILVCSDSPALSYEDNGTFFTTLGLTQGGIKVEDNGDMDSHIETTTGRENLVRTFQAESSFNVGVRGYAYSGAKAPTDAELGTGASWTQVASDVKGTAGVAVNSK</sequence>
<evidence type="ECO:0000313" key="1">
    <source>
        <dbReference type="EMBL" id="NAW35004.1"/>
    </source>
</evidence>
<keyword evidence="2" id="KW-1185">Reference proteome</keyword>
<dbReference type="RefSeq" id="WP_161432239.1">
    <property type="nucleotide sequence ID" value="NZ_WUTT01000001.1"/>
</dbReference>
<protein>
    <recommendedName>
        <fullName evidence="3">Major capsid protein</fullName>
    </recommendedName>
</protein>
<dbReference type="Proteomes" id="UP000487929">
    <property type="component" value="Unassembled WGS sequence"/>
</dbReference>
<gene>
    <name evidence="1" type="ORF">GRB96_11320</name>
</gene>
<proteinExistence type="predicted"/>
<evidence type="ECO:0000313" key="2">
    <source>
        <dbReference type="Proteomes" id="UP000487929"/>
    </source>
</evidence>
<reference evidence="1 2" key="1">
    <citation type="submission" date="2019-12" db="EMBL/GenBank/DDBJ databases">
        <title>Draft genome sequencing of Halomonas alimentaria DSM 15356.</title>
        <authorList>
            <person name="Pandiyan K."/>
            <person name="Kushwaha P."/>
            <person name="Gowdham M."/>
            <person name="Chakdar H."/>
            <person name="Singh A."/>
            <person name="Kumar M."/>
            <person name="Saxena A.K."/>
        </authorList>
    </citation>
    <scope>NUCLEOTIDE SEQUENCE [LARGE SCALE GENOMIC DNA]</scope>
    <source>
        <strain evidence="1 2">DSM 15356</strain>
    </source>
</reference>
<dbReference type="OrthoDB" id="8421149at2"/>
<organism evidence="1 2">
    <name type="scientific">Halomonas alimentaria</name>
    <dbReference type="NCBI Taxonomy" id="147248"/>
    <lineage>
        <taxon>Bacteria</taxon>
        <taxon>Pseudomonadati</taxon>
        <taxon>Pseudomonadota</taxon>
        <taxon>Gammaproteobacteria</taxon>
        <taxon>Oceanospirillales</taxon>
        <taxon>Halomonadaceae</taxon>
        <taxon>Halomonas</taxon>
    </lineage>
</organism>
<dbReference type="Pfam" id="PF20036">
    <property type="entry name" value="Gp13-like"/>
    <property type="match status" value="1"/>
</dbReference>
<name>A0A7X4W616_9GAMM</name>
<accession>A0A7X4W616</accession>